<dbReference type="Pfam" id="PF00551">
    <property type="entry name" value="Formyl_trans_N"/>
    <property type="match status" value="1"/>
</dbReference>
<evidence type="ECO:0000259" key="2">
    <source>
        <dbReference type="Pfam" id="PF00551"/>
    </source>
</evidence>
<dbReference type="CDD" id="cd08646">
    <property type="entry name" value="FMT_core_Met-tRNA-FMT_N"/>
    <property type="match status" value="1"/>
</dbReference>
<name>A0A0D2G6Y1_9EURO</name>
<dbReference type="InterPro" id="IPR041711">
    <property type="entry name" value="Met-tRNA-FMT_N"/>
</dbReference>
<dbReference type="GO" id="GO:0005739">
    <property type="term" value="C:mitochondrion"/>
    <property type="evidence" value="ECO:0007669"/>
    <property type="project" value="TreeGrafter"/>
</dbReference>
<dbReference type="HOGENOM" id="CLU_033347_0_2_1"/>
<dbReference type="Gene3D" id="3.40.50.12230">
    <property type="match status" value="1"/>
</dbReference>
<dbReference type="InterPro" id="IPR002376">
    <property type="entry name" value="Formyl_transf_N"/>
</dbReference>
<sequence>MRRLILPRVGCSRGWPRTSKWYLKPRFDAHRFYSSGLVSDEPLKILFCGTDSFSEVSLEALHDYSKTSESRILSIDVVTRTDKRVGRGRKQVRAPAIKQAAGKRGLVVHQIDTFTGWQPPTFGDTEKDPFNLIIAVSFGLLIPPRILGLAKYGGLNVHPSMLPDLRGPAPIEWSILLGRRTTGVSLQTLHPSRFDEGLVLDQTPQPGLDIPNPDTVTSKELERYLAYIGAKMLVDAVKNGLYIPPYNSIQPGRHISKENLIHAPKLTKEFRAVDFTQLTATEISRRNRACGPLYVFASSNTEPSQTRRINLDTAMRTLDEGDIPGEVQAAAISIPKAVPYAIIGSHENISESDKPLIVNAKEDGDEGSQQIVIPEVTVAAMARAPGAAAAARAKFFAKPEVFGSFTLYRFSHPLTAQPTPTEGNGAS</sequence>
<gene>
    <name evidence="3" type="ORF">PV04_06951</name>
</gene>
<dbReference type="PANTHER" id="PTHR11138">
    <property type="entry name" value="METHIONYL-TRNA FORMYLTRANSFERASE"/>
    <property type="match status" value="1"/>
</dbReference>
<dbReference type="PANTHER" id="PTHR11138:SF5">
    <property type="entry name" value="METHIONYL-TRNA FORMYLTRANSFERASE, MITOCHONDRIAL"/>
    <property type="match status" value="1"/>
</dbReference>
<dbReference type="PROSITE" id="PS50890">
    <property type="entry name" value="PUA"/>
    <property type="match status" value="1"/>
</dbReference>
<dbReference type="EMBL" id="KN846959">
    <property type="protein sequence ID" value="KIW67719.1"/>
    <property type="molecule type" value="Genomic_DNA"/>
</dbReference>
<protein>
    <recommendedName>
        <fullName evidence="1">methionyl-tRNA formyltransferase</fullName>
        <ecNumber evidence="1">2.1.2.9</ecNumber>
    </recommendedName>
</protein>
<keyword evidence="4" id="KW-1185">Reference proteome</keyword>
<dbReference type="AlphaFoldDB" id="A0A0D2G6Y1"/>
<reference evidence="3 4" key="1">
    <citation type="submission" date="2015-01" db="EMBL/GenBank/DDBJ databases">
        <title>The Genome Sequence of Capronia semiimmersa CBS27337.</title>
        <authorList>
            <consortium name="The Broad Institute Genomics Platform"/>
            <person name="Cuomo C."/>
            <person name="de Hoog S."/>
            <person name="Gorbushina A."/>
            <person name="Stielow B."/>
            <person name="Teixiera M."/>
            <person name="Abouelleil A."/>
            <person name="Chapman S.B."/>
            <person name="Priest M."/>
            <person name="Young S.K."/>
            <person name="Wortman J."/>
            <person name="Nusbaum C."/>
            <person name="Birren B."/>
        </authorList>
    </citation>
    <scope>NUCLEOTIDE SEQUENCE [LARGE SCALE GENOMIC DNA]</scope>
    <source>
        <strain evidence="3 4">CBS 27337</strain>
    </source>
</reference>
<dbReference type="GO" id="GO:0004479">
    <property type="term" value="F:methionyl-tRNA formyltransferase activity"/>
    <property type="evidence" value="ECO:0007669"/>
    <property type="project" value="UniProtKB-EC"/>
</dbReference>
<dbReference type="InterPro" id="IPR036477">
    <property type="entry name" value="Formyl_transf_N_sf"/>
</dbReference>
<dbReference type="Proteomes" id="UP000054266">
    <property type="component" value="Unassembled WGS sequence"/>
</dbReference>
<proteinExistence type="predicted"/>
<dbReference type="STRING" id="5601.A0A0D2G6Y1"/>
<accession>A0A0D2G6Y1</accession>
<evidence type="ECO:0000313" key="3">
    <source>
        <dbReference type="EMBL" id="KIW67719.1"/>
    </source>
</evidence>
<feature type="domain" description="Formyl transferase N-terminal" evidence="2">
    <location>
        <begin position="44"/>
        <end position="234"/>
    </location>
</feature>
<evidence type="ECO:0000256" key="1">
    <source>
        <dbReference type="ARBA" id="ARBA00012261"/>
    </source>
</evidence>
<dbReference type="SUPFAM" id="SSF53328">
    <property type="entry name" value="Formyltransferase"/>
    <property type="match status" value="1"/>
</dbReference>
<dbReference type="EC" id="2.1.2.9" evidence="1"/>
<organism evidence="3 4">
    <name type="scientific">Phialophora macrospora</name>
    <dbReference type="NCBI Taxonomy" id="1851006"/>
    <lineage>
        <taxon>Eukaryota</taxon>
        <taxon>Fungi</taxon>
        <taxon>Dikarya</taxon>
        <taxon>Ascomycota</taxon>
        <taxon>Pezizomycotina</taxon>
        <taxon>Eurotiomycetes</taxon>
        <taxon>Chaetothyriomycetidae</taxon>
        <taxon>Chaetothyriales</taxon>
        <taxon>Herpotrichiellaceae</taxon>
        <taxon>Phialophora</taxon>
    </lineage>
</organism>
<evidence type="ECO:0000313" key="4">
    <source>
        <dbReference type="Proteomes" id="UP000054266"/>
    </source>
</evidence>